<dbReference type="SUPFAM" id="SSF51649">
    <property type="entry name" value="RuBisCo, C-terminal domain"/>
    <property type="match status" value="1"/>
</dbReference>
<sequence length="427" mass="46453">MVCPALQAGALSPILDRTGKTFPTDTLTPKAEDAMAPTELIRTTYTIRTDEPTRAANLIAREMSLGVKKTSYETAQTESFAAKPTILKTGKSKVVVEIMVPSQRIASAYGLVLSIAGEISCLNILKSIELTDFHPPDTLLARLPGPQFGAEGIARKRKNPKRPLFITVLKPSQGLTPSEYAHIAYESLVGGMDVVKSDELLQEPSEDYIKRLKATVEAARRAEEETGEPKWVMMHTVDRPSAMVERYLAGGKAGAGIAMLSPAASGFPMLEELARHRVVPIMAHMATSDWLWQPHGMSVRSWARFMRILGSDIILYPALAGTLKAKKKFMNDVLEICREPMSSMKTSLIAVGGGMHAGTLGIHADMFGPDFAYLCGGGVCGHPDGARAGGQSIRQSWDAWSQKIPLEKYRKGHKALDRALTAFATYV</sequence>
<protein>
    <submittedName>
        <fullName evidence="2">Ribulose-bisphosphate carboxylase-like protein</fullName>
    </submittedName>
</protein>
<dbReference type="SFLD" id="SFLDS00014">
    <property type="entry name" value="RuBisCO"/>
    <property type="match status" value="1"/>
</dbReference>
<dbReference type="SFLD" id="SFLDG00301">
    <property type="entry name" value="RuBisCO-like_proteins"/>
    <property type="match status" value="1"/>
</dbReference>
<dbReference type="SUPFAM" id="SSF54966">
    <property type="entry name" value="RuBisCO, large subunit, small (N-terminal) domain"/>
    <property type="match status" value="1"/>
</dbReference>
<dbReference type="Proteomes" id="UP000009374">
    <property type="component" value="Unassembled WGS sequence"/>
</dbReference>
<feature type="domain" description="Ribulose bisphosphate carboxylase large subunit C-terminal" evidence="1">
    <location>
        <begin position="161"/>
        <end position="423"/>
    </location>
</feature>
<reference evidence="2 3" key="1">
    <citation type="journal article" date="2009" name="Appl. Environ. Microbiol.">
        <title>Community genomic and proteomic analyses of chemoautotrophic iron-oxidizing "Leptospirillum rubarum" (Group II) and "Leptospirillum ferrodiazotrophum" (Group III) bacteria in acid mine drainage biofilms.</title>
        <authorList>
            <person name="Goltsman D.S."/>
            <person name="Denef V.J."/>
            <person name="Singer S.W."/>
            <person name="VerBerkmoes N.C."/>
            <person name="Lefsrud M."/>
            <person name="Mueller R.S."/>
            <person name="Dick G.J."/>
            <person name="Sun C.L."/>
            <person name="Wheeler K.E."/>
            <person name="Zemla A."/>
            <person name="Baker B.J."/>
            <person name="Hauser L."/>
            <person name="Land M."/>
            <person name="Shah M.B."/>
            <person name="Thelen M.P."/>
            <person name="Hettich R.L."/>
            <person name="Banfield J.F."/>
        </authorList>
    </citation>
    <scope>NUCLEOTIDE SEQUENCE [LARGE SCALE GENOMIC DNA]</scope>
</reference>
<evidence type="ECO:0000313" key="3">
    <source>
        <dbReference type="Proteomes" id="UP000009374"/>
    </source>
</evidence>
<proteinExistence type="predicted"/>
<dbReference type="Pfam" id="PF00016">
    <property type="entry name" value="RuBisCO_large"/>
    <property type="match status" value="1"/>
</dbReference>
<dbReference type="GO" id="GO:0016984">
    <property type="term" value="F:ribulose-bisphosphate carboxylase activity"/>
    <property type="evidence" value="ECO:0007669"/>
    <property type="project" value="InterPro"/>
</dbReference>
<dbReference type="PANTHER" id="PTHR42704">
    <property type="entry name" value="RIBULOSE BISPHOSPHATE CARBOXYLASE"/>
    <property type="match status" value="1"/>
</dbReference>
<dbReference type="InterPro" id="IPR036422">
    <property type="entry name" value="RuBisCO_lsu_N_sf"/>
</dbReference>
<dbReference type="PANTHER" id="PTHR42704:SF17">
    <property type="entry name" value="RIBULOSE BISPHOSPHATE CARBOXYLASE LARGE CHAIN"/>
    <property type="match status" value="1"/>
</dbReference>
<dbReference type="Gene3D" id="3.20.20.110">
    <property type="entry name" value="Ribulose bisphosphate carboxylase, large subunit, C-terminal domain"/>
    <property type="match status" value="1"/>
</dbReference>
<dbReference type="EMBL" id="GG693855">
    <property type="protein sequence ID" value="EES53755.1"/>
    <property type="molecule type" value="Genomic_DNA"/>
</dbReference>
<name>C6HUF3_9BACT</name>
<evidence type="ECO:0000313" key="2">
    <source>
        <dbReference type="EMBL" id="EES53755.1"/>
    </source>
</evidence>
<dbReference type="AlphaFoldDB" id="C6HUF3"/>
<dbReference type="InterPro" id="IPR033966">
    <property type="entry name" value="RuBisCO"/>
</dbReference>
<organism evidence="2 3">
    <name type="scientific">Leptospirillum ferrodiazotrophum</name>
    <dbReference type="NCBI Taxonomy" id="412449"/>
    <lineage>
        <taxon>Bacteria</taxon>
        <taxon>Pseudomonadati</taxon>
        <taxon>Nitrospirota</taxon>
        <taxon>Nitrospiria</taxon>
        <taxon>Nitrospirales</taxon>
        <taxon>Nitrospiraceae</taxon>
        <taxon>Leptospirillum</taxon>
    </lineage>
</organism>
<dbReference type="InterPro" id="IPR000685">
    <property type="entry name" value="RuBisCO_lsu_C"/>
</dbReference>
<dbReference type="InterPro" id="IPR036376">
    <property type="entry name" value="RuBisCO_lsu_C_sf"/>
</dbReference>
<keyword evidence="3" id="KW-1185">Reference proteome</keyword>
<dbReference type="GO" id="GO:0000287">
    <property type="term" value="F:magnesium ion binding"/>
    <property type="evidence" value="ECO:0007669"/>
    <property type="project" value="InterPro"/>
</dbReference>
<dbReference type="GO" id="GO:0015977">
    <property type="term" value="P:carbon fixation"/>
    <property type="evidence" value="ECO:0007669"/>
    <property type="project" value="InterPro"/>
</dbReference>
<gene>
    <name evidence="2" type="ORF">UBAL3_57480010</name>
</gene>
<accession>C6HUF3</accession>
<evidence type="ECO:0000259" key="1">
    <source>
        <dbReference type="Pfam" id="PF00016"/>
    </source>
</evidence>